<protein>
    <recommendedName>
        <fullName evidence="4">PEGA domain-containing protein</fullName>
    </recommendedName>
</protein>
<sequence length="479" mass="51177">MLVLGAVCAPVVVPMANAQTKSVAESAALRVLCDGEAKDAEVFVDAQFKGECPVDITLAAGSHAIRVVKKIGDTRERVFEQTVRVAGGTAKRIEVALGPETLTAGGERIEATRRQQAAVEAERQAQVRRRAAEEQARVDNAAYTQSVAAQRQRVDPVVDGLLAELRARGAAPTADCPDCPRGVRPGARVDTDVPPAPDAGMAEWLQKARTEVVSYVGEEGASFRPPSQAIAMPCEGAFEAMRKLAGLTDMGDMSASDRKAMLAQPGMSADYLSYLRDIRIWPVQATCSQGVLNGPLELWGFGNSVWSSQGMVNVGPRLVHVRGTVVGGKPAGPWYVATRTGSSLTRYADASTDAMMRKGMQGDPSESFMVIYSEGDQMQSRSASISVALFANSDVQKYSGGLKASFTRPTSANTAESLGYDGLRLASRTLMKDGKLHGPMTIYGYTRPGGFLLPDTKYPTSVTCFRDGKAVQLDPCRMD</sequence>
<dbReference type="EMBL" id="JAYXHS010000001">
    <property type="protein sequence ID" value="MEC5385746.1"/>
    <property type="molecule type" value="Genomic_DNA"/>
</dbReference>
<comment type="caution">
    <text evidence="2">The sequence shown here is derived from an EMBL/GenBank/DDBJ whole genome shotgun (WGS) entry which is preliminary data.</text>
</comment>
<proteinExistence type="predicted"/>
<dbReference type="Proteomes" id="UP001331561">
    <property type="component" value="Unassembled WGS sequence"/>
</dbReference>
<keyword evidence="3" id="KW-1185">Reference proteome</keyword>
<feature type="region of interest" description="Disordered" evidence="1">
    <location>
        <begin position="171"/>
        <end position="195"/>
    </location>
</feature>
<dbReference type="RefSeq" id="WP_327598694.1">
    <property type="nucleotide sequence ID" value="NZ_JAYXHS010000001.1"/>
</dbReference>
<evidence type="ECO:0008006" key="4">
    <source>
        <dbReference type="Google" id="ProtNLM"/>
    </source>
</evidence>
<evidence type="ECO:0000256" key="1">
    <source>
        <dbReference type="SAM" id="MobiDB-lite"/>
    </source>
</evidence>
<name>A0ABU6K2I4_9RHOO</name>
<evidence type="ECO:0000313" key="3">
    <source>
        <dbReference type="Proteomes" id="UP001331561"/>
    </source>
</evidence>
<organism evidence="2 3">
    <name type="scientific">Uliginosibacterium silvisoli</name>
    <dbReference type="NCBI Taxonomy" id="3114758"/>
    <lineage>
        <taxon>Bacteria</taxon>
        <taxon>Pseudomonadati</taxon>
        <taxon>Pseudomonadota</taxon>
        <taxon>Betaproteobacteria</taxon>
        <taxon>Rhodocyclales</taxon>
        <taxon>Zoogloeaceae</taxon>
        <taxon>Uliginosibacterium</taxon>
    </lineage>
</organism>
<accession>A0ABU6K2I4</accession>
<evidence type="ECO:0000313" key="2">
    <source>
        <dbReference type="EMBL" id="MEC5385746.1"/>
    </source>
</evidence>
<gene>
    <name evidence="2" type="ORF">VVD49_08425</name>
</gene>
<reference evidence="2 3" key="1">
    <citation type="submission" date="2024-01" db="EMBL/GenBank/DDBJ databases">
        <title>Uliginosibacterium soil sp. nov.</title>
        <authorList>
            <person name="Lv Y."/>
        </authorList>
    </citation>
    <scope>NUCLEOTIDE SEQUENCE [LARGE SCALE GENOMIC DNA]</scope>
    <source>
        <strain evidence="2 3">H3</strain>
    </source>
</reference>